<dbReference type="AlphaFoldDB" id="A0A512DAW7"/>
<proteinExistence type="predicted"/>
<dbReference type="Proteomes" id="UP000321181">
    <property type="component" value="Unassembled WGS sequence"/>
</dbReference>
<organism evidence="1 2">
    <name type="scientific">Cellulomonas aerilata</name>
    <dbReference type="NCBI Taxonomy" id="515326"/>
    <lineage>
        <taxon>Bacteria</taxon>
        <taxon>Bacillati</taxon>
        <taxon>Actinomycetota</taxon>
        <taxon>Actinomycetes</taxon>
        <taxon>Micrococcales</taxon>
        <taxon>Cellulomonadaceae</taxon>
        <taxon>Cellulomonas</taxon>
    </lineage>
</organism>
<dbReference type="Pfam" id="PF05711">
    <property type="entry name" value="TylF"/>
    <property type="match status" value="1"/>
</dbReference>
<dbReference type="EMBL" id="BJYY01000011">
    <property type="protein sequence ID" value="GEO33608.1"/>
    <property type="molecule type" value="Genomic_DNA"/>
</dbReference>
<sequence>MTDRVALRYIDLLKRCVTNLIYEDPGIRYPWDHSSTQMYVPFERQRRVEARDWPSQAHTMIGVRRLDQVERFVTELVADGVPGDLIETGVWRGGSVIFMRGLLEALQVRDRVVWAADSFQGFPTTPEQGVTERSWTSMSAEPEPQGEAVMTGISLDDVRGNFERYGLLDEQVRFLPGWFHHTLPGAPIERLALLRLDGDLYDSTRDALEALYPKVSPGGYVIVDDYDFTEECRAAVHDYLATTDEAVTLVTDAEAAYWRKER</sequence>
<gene>
    <name evidence="1" type="ORF">CAE01nite_13330</name>
</gene>
<accession>A0A512DAW7</accession>
<protein>
    <recommendedName>
        <fullName evidence="3">Methyltransferase MtfB</fullName>
    </recommendedName>
</protein>
<evidence type="ECO:0008006" key="3">
    <source>
        <dbReference type="Google" id="ProtNLM"/>
    </source>
</evidence>
<reference evidence="1 2" key="1">
    <citation type="submission" date="2019-07" db="EMBL/GenBank/DDBJ databases">
        <title>Whole genome shotgun sequence of Cellulomonas aerilata NBRC 106308.</title>
        <authorList>
            <person name="Hosoyama A."/>
            <person name="Uohara A."/>
            <person name="Ohji S."/>
            <person name="Ichikawa N."/>
        </authorList>
    </citation>
    <scope>NUCLEOTIDE SEQUENCE [LARGE SCALE GENOMIC DNA]</scope>
    <source>
        <strain evidence="1 2">NBRC 106308</strain>
    </source>
</reference>
<evidence type="ECO:0000313" key="1">
    <source>
        <dbReference type="EMBL" id="GEO33608.1"/>
    </source>
</evidence>
<evidence type="ECO:0000313" key="2">
    <source>
        <dbReference type="Proteomes" id="UP000321181"/>
    </source>
</evidence>
<dbReference type="Gene3D" id="3.40.50.150">
    <property type="entry name" value="Vaccinia Virus protein VP39"/>
    <property type="match status" value="1"/>
</dbReference>
<keyword evidence="2" id="KW-1185">Reference proteome</keyword>
<dbReference type="RefSeq" id="WP_146901845.1">
    <property type="nucleotide sequence ID" value="NZ_BAAARM010000002.1"/>
</dbReference>
<comment type="caution">
    <text evidence="1">The sequence shown here is derived from an EMBL/GenBank/DDBJ whole genome shotgun (WGS) entry which is preliminary data.</text>
</comment>
<dbReference type="PANTHER" id="PTHR40036">
    <property type="entry name" value="MACROCIN O-METHYLTRANSFERASE"/>
    <property type="match status" value="1"/>
</dbReference>
<dbReference type="SUPFAM" id="SSF53335">
    <property type="entry name" value="S-adenosyl-L-methionine-dependent methyltransferases"/>
    <property type="match status" value="1"/>
</dbReference>
<dbReference type="PANTHER" id="PTHR40036:SF1">
    <property type="entry name" value="MACROCIN O-METHYLTRANSFERASE"/>
    <property type="match status" value="1"/>
</dbReference>
<dbReference type="InterPro" id="IPR008884">
    <property type="entry name" value="TylF_MeTrfase"/>
</dbReference>
<dbReference type="OrthoDB" id="3826968at2"/>
<name>A0A512DAW7_9CELL</name>
<dbReference type="InterPro" id="IPR029063">
    <property type="entry name" value="SAM-dependent_MTases_sf"/>
</dbReference>